<dbReference type="Proteomes" id="UP000015106">
    <property type="component" value="Unassembled WGS sequence"/>
</dbReference>
<accession>A0A8R7VGB9</accession>
<dbReference type="EnsemblPlants" id="TuG1812S0000294100.01.T01">
    <property type="protein sequence ID" value="TuG1812S0000294100.01.T01.s_cds13022"/>
    <property type="gene ID" value="TuG1812S0000294100.01"/>
</dbReference>
<name>A0A8R7VGB9_TRIUA</name>
<evidence type="ECO:0000259" key="1">
    <source>
        <dbReference type="Pfam" id="PF13966"/>
    </source>
</evidence>
<keyword evidence="3" id="KW-1185">Reference proteome</keyword>
<reference evidence="2" key="2">
    <citation type="submission" date="2022-06" db="UniProtKB">
        <authorList>
            <consortium name="EnsemblPlants"/>
        </authorList>
    </citation>
    <scope>IDENTIFICATION</scope>
</reference>
<dbReference type="AlphaFoldDB" id="A0A8R7VGB9"/>
<dbReference type="InterPro" id="IPR026960">
    <property type="entry name" value="RVT-Znf"/>
</dbReference>
<dbReference type="Gramene" id="TuG1812S0000294100.01.T01">
    <property type="protein sequence ID" value="TuG1812S0000294100.01.T01.s_cds13022"/>
    <property type="gene ID" value="TuG1812S0000294100.01"/>
</dbReference>
<protein>
    <recommendedName>
        <fullName evidence="1">Reverse transcriptase zinc-binding domain-containing protein</fullName>
    </recommendedName>
</protein>
<evidence type="ECO:0000313" key="2">
    <source>
        <dbReference type="EnsemblPlants" id="TuG1812S0000294100.01.T01.s_cds13022"/>
    </source>
</evidence>
<dbReference type="Pfam" id="PF13966">
    <property type="entry name" value="zf-RVT"/>
    <property type="match status" value="1"/>
</dbReference>
<evidence type="ECO:0000313" key="3">
    <source>
        <dbReference type="Proteomes" id="UP000015106"/>
    </source>
</evidence>
<sequence length="150" mass="18325">MKIKVFGWLLFFDRLNTKDMLVRRHWRSPLDDNICVICNAYVYEYRAHLFFECNFSCRVWNYLQIDWSHGSNIQECISQARQRFGHPFFFEVMLTAAWNIWILRNGRTFRGIRATFVAWRCNFVHDILLLSHRLKDSFRHRLVDWVNSLM</sequence>
<reference evidence="3" key="1">
    <citation type="journal article" date="2013" name="Nature">
        <title>Draft genome of the wheat A-genome progenitor Triticum urartu.</title>
        <authorList>
            <person name="Ling H.Q."/>
            <person name="Zhao S."/>
            <person name="Liu D."/>
            <person name="Wang J."/>
            <person name="Sun H."/>
            <person name="Zhang C."/>
            <person name="Fan H."/>
            <person name="Li D."/>
            <person name="Dong L."/>
            <person name="Tao Y."/>
            <person name="Gao C."/>
            <person name="Wu H."/>
            <person name="Li Y."/>
            <person name="Cui Y."/>
            <person name="Guo X."/>
            <person name="Zheng S."/>
            <person name="Wang B."/>
            <person name="Yu K."/>
            <person name="Liang Q."/>
            <person name="Yang W."/>
            <person name="Lou X."/>
            <person name="Chen J."/>
            <person name="Feng M."/>
            <person name="Jian J."/>
            <person name="Zhang X."/>
            <person name="Luo G."/>
            <person name="Jiang Y."/>
            <person name="Liu J."/>
            <person name="Wang Z."/>
            <person name="Sha Y."/>
            <person name="Zhang B."/>
            <person name="Wu H."/>
            <person name="Tang D."/>
            <person name="Shen Q."/>
            <person name="Xue P."/>
            <person name="Zou S."/>
            <person name="Wang X."/>
            <person name="Liu X."/>
            <person name="Wang F."/>
            <person name="Yang Y."/>
            <person name="An X."/>
            <person name="Dong Z."/>
            <person name="Zhang K."/>
            <person name="Zhang X."/>
            <person name="Luo M.C."/>
            <person name="Dvorak J."/>
            <person name="Tong Y."/>
            <person name="Wang J."/>
            <person name="Yang H."/>
            <person name="Li Z."/>
            <person name="Wang D."/>
            <person name="Zhang A."/>
            <person name="Wang J."/>
        </authorList>
    </citation>
    <scope>NUCLEOTIDE SEQUENCE</scope>
    <source>
        <strain evidence="3">cv. G1812</strain>
    </source>
</reference>
<proteinExistence type="predicted"/>
<organism evidence="2 3">
    <name type="scientific">Triticum urartu</name>
    <name type="common">Red wild einkorn</name>
    <name type="synonym">Crithodium urartu</name>
    <dbReference type="NCBI Taxonomy" id="4572"/>
    <lineage>
        <taxon>Eukaryota</taxon>
        <taxon>Viridiplantae</taxon>
        <taxon>Streptophyta</taxon>
        <taxon>Embryophyta</taxon>
        <taxon>Tracheophyta</taxon>
        <taxon>Spermatophyta</taxon>
        <taxon>Magnoliopsida</taxon>
        <taxon>Liliopsida</taxon>
        <taxon>Poales</taxon>
        <taxon>Poaceae</taxon>
        <taxon>BOP clade</taxon>
        <taxon>Pooideae</taxon>
        <taxon>Triticodae</taxon>
        <taxon>Triticeae</taxon>
        <taxon>Triticinae</taxon>
        <taxon>Triticum</taxon>
    </lineage>
</organism>
<feature type="domain" description="Reverse transcriptase zinc-binding" evidence="1">
    <location>
        <begin position="2"/>
        <end position="60"/>
    </location>
</feature>